<dbReference type="EMBL" id="FMZO01000004">
    <property type="protein sequence ID" value="SDC79283.1"/>
    <property type="molecule type" value="Genomic_DNA"/>
</dbReference>
<dbReference type="STRING" id="1285928.SAMN04487894_10431"/>
<dbReference type="OrthoDB" id="674820at2"/>
<proteinExistence type="predicted"/>
<name>A0A1G6PGJ7_NIADE</name>
<evidence type="ECO:0000313" key="2">
    <source>
        <dbReference type="Proteomes" id="UP000198757"/>
    </source>
</evidence>
<dbReference type="RefSeq" id="WP_090389665.1">
    <property type="nucleotide sequence ID" value="NZ_FMZO01000004.1"/>
</dbReference>
<organism evidence="1 2">
    <name type="scientific">Niabella drilacis (strain DSM 25811 / CCM 8410 / CCUG 62505 / LMG 26954 / E90)</name>
    <dbReference type="NCBI Taxonomy" id="1285928"/>
    <lineage>
        <taxon>Bacteria</taxon>
        <taxon>Pseudomonadati</taxon>
        <taxon>Bacteroidota</taxon>
        <taxon>Chitinophagia</taxon>
        <taxon>Chitinophagales</taxon>
        <taxon>Chitinophagaceae</taxon>
        <taxon>Niabella</taxon>
    </lineage>
</organism>
<keyword evidence="2" id="KW-1185">Reference proteome</keyword>
<gene>
    <name evidence="1" type="ORF">SAMN04487894_10431</name>
</gene>
<evidence type="ECO:0000313" key="1">
    <source>
        <dbReference type="EMBL" id="SDC79283.1"/>
    </source>
</evidence>
<protein>
    <submittedName>
        <fullName evidence="1">Uncharacterized protein</fullName>
    </submittedName>
</protein>
<dbReference type="Proteomes" id="UP000198757">
    <property type="component" value="Unassembled WGS sequence"/>
</dbReference>
<reference evidence="2" key="1">
    <citation type="submission" date="2016-10" db="EMBL/GenBank/DDBJ databases">
        <authorList>
            <person name="Varghese N."/>
            <person name="Submissions S."/>
        </authorList>
    </citation>
    <scope>NUCLEOTIDE SEQUENCE [LARGE SCALE GENOMIC DNA]</scope>
    <source>
        <strain evidence="2">DSM 25811 / CCM 8410 / LMG 26954 / E90</strain>
    </source>
</reference>
<sequence>MPHNISLTNAAAMTRRYRQNSEAILAAGFQNHNILPLCETFDRAAIDALLAQPGCTGLRIYYGMDTELKVHAILVGSDASNTDILPPNSIVKTEEDGYIMEQSIRCPPTCPPESPLNV</sequence>
<accession>A0A1G6PGJ7</accession>
<dbReference type="AlphaFoldDB" id="A0A1G6PGJ7"/>